<dbReference type="AlphaFoldDB" id="U7QD71"/>
<evidence type="ECO:0008006" key="3">
    <source>
        <dbReference type="Google" id="ProtNLM"/>
    </source>
</evidence>
<accession>U7QD71</accession>
<dbReference type="EMBL" id="AUZM01000066">
    <property type="protein sequence ID" value="ERT05157.1"/>
    <property type="molecule type" value="Genomic_DNA"/>
</dbReference>
<evidence type="ECO:0000313" key="2">
    <source>
        <dbReference type="Proteomes" id="UP000017127"/>
    </source>
</evidence>
<dbReference type="InterPro" id="IPR021787">
    <property type="entry name" value="DUF3352"/>
</dbReference>
<dbReference type="RefSeq" id="WP_023068607.1">
    <property type="nucleotide sequence ID" value="NZ_AUZM01000066.1"/>
</dbReference>
<comment type="caution">
    <text evidence="1">The sequence shown here is derived from an EMBL/GenBank/DDBJ whole genome shotgun (WGS) entry which is preliminary data.</text>
</comment>
<dbReference type="Proteomes" id="UP000017127">
    <property type="component" value="Unassembled WGS sequence"/>
</dbReference>
<keyword evidence="2" id="KW-1185">Reference proteome</keyword>
<dbReference type="OrthoDB" id="451203at2"/>
<reference evidence="1 2" key="1">
    <citation type="journal article" date="2013" name="Front. Microbiol.">
        <title>Comparative genomic analyses of the cyanobacterium, Lyngbya aestuarii BL J, a powerful hydrogen producer.</title>
        <authorList>
            <person name="Kothari A."/>
            <person name="Vaughn M."/>
            <person name="Garcia-Pichel F."/>
        </authorList>
    </citation>
    <scope>NUCLEOTIDE SEQUENCE [LARGE SCALE GENOMIC DNA]</scope>
    <source>
        <strain evidence="1 2">BL J</strain>
    </source>
</reference>
<gene>
    <name evidence="1" type="ORF">M595_4904</name>
</gene>
<dbReference type="PATRIC" id="fig|1348334.3.peg.4728"/>
<organism evidence="1 2">
    <name type="scientific">Lyngbya aestuarii BL J</name>
    <dbReference type="NCBI Taxonomy" id="1348334"/>
    <lineage>
        <taxon>Bacteria</taxon>
        <taxon>Bacillati</taxon>
        <taxon>Cyanobacteriota</taxon>
        <taxon>Cyanophyceae</taxon>
        <taxon>Oscillatoriophycideae</taxon>
        <taxon>Oscillatoriales</taxon>
        <taxon>Microcoleaceae</taxon>
        <taxon>Lyngbya</taxon>
    </lineage>
</organism>
<sequence>MKLRSFLTILAVSSVLILLLGIAIFYKLLGQSPLVAVTGGVTTTPSAAIFVPKTVPVMVSLLVNPDRIEAFEQVLTPPQDRPRSHAEFNRIKKTLLANTNLNYNRDIKPWLGNETTVALMTTDIDRNLKNGEQPGYLFALSAADVELATTTLAQFWQQQQSGGVDVVSEPYKGVKLTYHQPDQNGSRPLSTAIFNRFVLVANSPKILREAINNVQAASLSLSQSLAYQHALEQLPESRVGLVFVNLGRWGLEWENPIVNLPSQPNLTMSMGLSPQGLLAHTALVKGEDKDGKSVEPALSQPIQAWQYITGQSGLAIAGTDLNHLWEQLSVTIAGNSGLENLVNQPIRVIKDIWSLDLPQDIFNWVTGEYALAMIPPTPEKQKQKPDWIFVAERFSPLAIDAIKHLDELAVEEGYSLGNFELGERTLSAWTTLNRVPNLANKNVNPQVLQAKPKAVHATVGEYEIFTTSVEAMDQALSLVSQKTLLNDPEFKIAFQQIPTASDGYFFLDWEASVGFLKQQIPLLRLLELSAKPFFDHLRALTISSAGAVEGVAKATVFIRLK</sequence>
<evidence type="ECO:0000313" key="1">
    <source>
        <dbReference type="EMBL" id="ERT05157.1"/>
    </source>
</evidence>
<protein>
    <recommendedName>
        <fullName evidence="3">DUF3352 domain-containing protein</fullName>
    </recommendedName>
</protein>
<proteinExistence type="predicted"/>
<name>U7QD71_9CYAN</name>
<dbReference type="Pfam" id="PF11832">
    <property type="entry name" value="DUF3352"/>
    <property type="match status" value="1"/>
</dbReference>